<evidence type="ECO:0000313" key="2">
    <source>
        <dbReference type="EMBL" id="MDS0898338.1"/>
    </source>
</evidence>
<dbReference type="AlphaFoldDB" id="A0A2C5TIQ7"/>
<sequence>MKELSHAEIELVSGAGCVQDTITDLGKKLGDWGFELLGPYLTADLPVFGKVSLKDAYPGLGREVGGKVGSAVGGFIEDKLGGIVDLGGICK</sequence>
<reference evidence="1" key="1">
    <citation type="submission" date="2017-12" db="EMBL/GenBank/DDBJ databases">
        <title>Genome sequencing and analysis.</title>
        <authorList>
            <person name="Huang Y.-T."/>
        </authorList>
    </citation>
    <scope>NUCLEOTIDE SEQUENCE</scope>
    <source>
        <strain evidence="1">VGH116</strain>
    </source>
</reference>
<evidence type="ECO:0000313" key="1">
    <source>
        <dbReference type="EMBL" id="MBE8612537.1"/>
    </source>
</evidence>
<reference evidence="2" key="2">
    <citation type="submission" date="2023-02" db="EMBL/GenBank/DDBJ databases">
        <title>Detection, antimicrobial susceptibility and genomic characterization of NDM-producing species of Morganellaceae, Yersiniaceae, and Enterobacteriaceae other than Klebsiella.</title>
        <authorList>
            <person name="Camargo C.H."/>
            <person name="Sacchi C.T."/>
            <person name="Campos K.R."/>
        </authorList>
    </citation>
    <scope>NUCLEOTIDE SEQUENCE</scope>
    <source>
        <strain evidence="2">1189_21</strain>
    </source>
</reference>
<name>A0A2C5TIQ7_MORMO</name>
<dbReference type="EMBL" id="PKLF01000007">
    <property type="protein sequence ID" value="MBE8612537.1"/>
    <property type="molecule type" value="Genomic_DNA"/>
</dbReference>
<dbReference type="Proteomes" id="UP000650477">
    <property type="component" value="Unassembled WGS sequence"/>
</dbReference>
<gene>
    <name evidence="1" type="ORF">CYG68_08900</name>
    <name evidence="2" type="ORF">OSC06_10180</name>
</gene>
<dbReference type="EMBL" id="JAPKIY010000015">
    <property type="protein sequence ID" value="MDS0898338.1"/>
    <property type="molecule type" value="Genomic_DNA"/>
</dbReference>
<evidence type="ECO:0000313" key="3">
    <source>
        <dbReference type="Proteomes" id="UP000650477"/>
    </source>
</evidence>
<comment type="caution">
    <text evidence="1">The sequence shown here is derived from an EMBL/GenBank/DDBJ whole genome shotgun (WGS) entry which is preliminary data.</text>
</comment>
<dbReference type="GeneID" id="93359523"/>
<accession>A0A2C5TIQ7</accession>
<dbReference type="RefSeq" id="WP_004237685.1">
    <property type="nucleotide sequence ID" value="NZ_ABGYJJ040000001.1"/>
</dbReference>
<organism evidence="1 3">
    <name type="scientific">Morganella morganii</name>
    <name type="common">Proteus morganii</name>
    <dbReference type="NCBI Taxonomy" id="582"/>
    <lineage>
        <taxon>Bacteria</taxon>
        <taxon>Pseudomonadati</taxon>
        <taxon>Pseudomonadota</taxon>
        <taxon>Gammaproteobacteria</taxon>
        <taxon>Enterobacterales</taxon>
        <taxon>Morganellaceae</taxon>
        <taxon>Morganella</taxon>
    </lineage>
</organism>
<proteinExistence type="predicted"/>
<dbReference type="Proteomes" id="UP001182247">
    <property type="component" value="Unassembled WGS sequence"/>
</dbReference>
<protein>
    <submittedName>
        <fullName evidence="1">Uncharacterized protein</fullName>
    </submittedName>
</protein>